<comment type="caution">
    <text evidence="2">The sequence shown here is derived from an EMBL/GenBank/DDBJ whole genome shotgun (WGS) entry which is preliminary data.</text>
</comment>
<protein>
    <submittedName>
        <fullName evidence="2">Uncharacterized protein</fullName>
    </submittedName>
</protein>
<accession>A0AAV7BAQ9</accession>
<proteinExistence type="predicted"/>
<organism evidence="2 3">
    <name type="scientific">Engystomops pustulosus</name>
    <name type="common">Tungara frog</name>
    <name type="synonym">Physalaemus pustulosus</name>
    <dbReference type="NCBI Taxonomy" id="76066"/>
    <lineage>
        <taxon>Eukaryota</taxon>
        <taxon>Metazoa</taxon>
        <taxon>Chordata</taxon>
        <taxon>Craniata</taxon>
        <taxon>Vertebrata</taxon>
        <taxon>Euteleostomi</taxon>
        <taxon>Amphibia</taxon>
        <taxon>Batrachia</taxon>
        <taxon>Anura</taxon>
        <taxon>Neobatrachia</taxon>
        <taxon>Hyloidea</taxon>
        <taxon>Leptodactylidae</taxon>
        <taxon>Leiuperinae</taxon>
        <taxon>Engystomops</taxon>
    </lineage>
</organism>
<dbReference type="Proteomes" id="UP000824782">
    <property type="component" value="Unassembled WGS sequence"/>
</dbReference>
<evidence type="ECO:0000256" key="1">
    <source>
        <dbReference type="SAM" id="MobiDB-lite"/>
    </source>
</evidence>
<keyword evidence="3" id="KW-1185">Reference proteome</keyword>
<dbReference type="EMBL" id="WNYA01000006">
    <property type="protein sequence ID" value="KAG8569604.1"/>
    <property type="molecule type" value="Genomic_DNA"/>
</dbReference>
<reference evidence="2" key="1">
    <citation type="thesis" date="2020" institute="ProQuest LLC" country="789 East Eisenhower Parkway, Ann Arbor, MI, USA">
        <title>Comparative Genomics and Chromosome Evolution.</title>
        <authorList>
            <person name="Mudd A.B."/>
        </authorList>
    </citation>
    <scope>NUCLEOTIDE SEQUENCE</scope>
    <source>
        <strain evidence="2">237g6f4</strain>
        <tissue evidence="2">Blood</tissue>
    </source>
</reference>
<evidence type="ECO:0000313" key="2">
    <source>
        <dbReference type="EMBL" id="KAG8569604.1"/>
    </source>
</evidence>
<sequence>MAPPAGYRAGWSAATIPQVSSTAGRRHSTGGGGSLPRYSAPLRCAAAMSGGYGPAAARDTWKAAGGEVLEGTSRSR</sequence>
<feature type="region of interest" description="Disordered" evidence="1">
    <location>
        <begin position="1"/>
        <end position="36"/>
    </location>
</feature>
<gene>
    <name evidence="2" type="ORF">GDO81_014477</name>
</gene>
<evidence type="ECO:0000313" key="3">
    <source>
        <dbReference type="Proteomes" id="UP000824782"/>
    </source>
</evidence>
<dbReference type="AlphaFoldDB" id="A0AAV7BAQ9"/>
<name>A0AAV7BAQ9_ENGPU</name>